<evidence type="ECO:0000313" key="2">
    <source>
        <dbReference type="Proteomes" id="UP001177021"/>
    </source>
</evidence>
<organism evidence="1 2">
    <name type="scientific">Trifolium pratense</name>
    <name type="common">Red clover</name>
    <dbReference type="NCBI Taxonomy" id="57577"/>
    <lineage>
        <taxon>Eukaryota</taxon>
        <taxon>Viridiplantae</taxon>
        <taxon>Streptophyta</taxon>
        <taxon>Embryophyta</taxon>
        <taxon>Tracheophyta</taxon>
        <taxon>Spermatophyta</taxon>
        <taxon>Magnoliopsida</taxon>
        <taxon>eudicotyledons</taxon>
        <taxon>Gunneridae</taxon>
        <taxon>Pentapetalae</taxon>
        <taxon>rosids</taxon>
        <taxon>fabids</taxon>
        <taxon>Fabales</taxon>
        <taxon>Fabaceae</taxon>
        <taxon>Papilionoideae</taxon>
        <taxon>50 kb inversion clade</taxon>
        <taxon>NPAAA clade</taxon>
        <taxon>Hologalegina</taxon>
        <taxon>IRL clade</taxon>
        <taxon>Trifolieae</taxon>
        <taxon>Trifolium</taxon>
    </lineage>
</organism>
<reference evidence="1" key="1">
    <citation type="submission" date="2023-10" db="EMBL/GenBank/DDBJ databases">
        <authorList>
            <person name="Rodriguez Cubillos JULIANA M."/>
            <person name="De Vega J."/>
        </authorList>
    </citation>
    <scope>NUCLEOTIDE SEQUENCE</scope>
</reference>
<sequence length="79" mass="8303">MSTEIKCKCLDILCDALQMISSLFSSAALPSSIGGIQTVLIKVACANSCFHSSVCAIRKQSFVEKEAPNNYSGAANQGT</sequence>
<protein>
    <submittedName>
        <fullName evidence="1">Uncharacterized protein</fullName>
    </submittedName>
</protein>
<comment type="caution">
    <text evidence="1">The sequence shown here is derived from an EMBL/GenBank/DDBJ whole genome shotgun (WGS) entry which is preliminary data.</text>
</comment>
<accession>A0ACB0KHW2</accession>
<dbReference type="EMBL" id="CASHSV030000248">
    <property type="protein sequence ID" value="CAJ2656816.1"/>
    <property type="molecule type" value="Genomic_DNA"/>
</dbReference>
<gene>
    <name evidence="1" type="ORF">MILVUS5_LOCUS23483</name>
</gene>
<proteinExistence type="predicted"/>
<dbReference type="Proteomes" id="UP001177021">
    <property type="component" value="Unassembled WGS sequence"/>
</dbReference>
<keyword evidence="2" id="KW-1185">Reference proteome</keyword>
<name>A0ACB0KHW2_TRIPR</name>
<evidence type="ECO:0000313" key="1">
    <source>
        <dbReference type="EMBL" id="CAJ2656816.1"/>
    </source>
</evidence>